<organism evidence="2 3">
    <name type="scientific">Novipirellula galeiformis</name>
    <dbReference type="NCBI Taxonomy" id="2528004"/>
    <lineage>
        <taxon>Bacteria</taxon>
        <taxon>Pseudomonadati</taxon>
        <taxon>Planctomycetota</taxon>
        <taxon>Planctomycetia</taxon>
        <taxon>Pirellulales</taxon>
        <taxon>Pirellulaceae</taxon>
        <taxon>Novipirellula</taxon>
    </lineage>
</organism>
<evidence type="ECO:0000313" key="2">
    <source>
        <dbReference type="EMBL" id="TWU21999.1"/>
    </source>
</evidence>
<accession>A0A5C6CGZ2</accession>
<name>A0A5C6CGZ2_9BACT</name>
<keyword evidence="3" id="KW-1185">Reference proteome</keyword>
<dbReference type="Proteomes" id="UP000316304">
    <property type="component" value="Unassembled WGS sequence"/>
</dbReference>
<sequence>MRRHVRREGRGGSHYTNPKRPKHGINTVFNMASFNKASDLIPRHKRGRGSGEVGGYNARERRGRQRPPRQRESVWIVQEADPQNIERRRRSKMRKNQAVCCFFRQIIPVSGTIRIATHQYPHR</sequence>
<protein>
    <submittedName>
        <fullName evidence="2">Uncharacterized protein</fullName>
    </submittedName>
</protein>
<dbReference type="AlphaFoldDB" id="A0A5C6CGZ2"/>
<comment type="caution">
    <text evidence="2">The sequence shown here is derived from an EMBL/GenBank/DDBJ whole genome shotgun (WGS) entry which is preliminary data.</text>
</comment>
<gene>
    <name evidence="2" type="ORF">Pla52o_30470</name>
</gene>
<proteinExistence type="predicted"/>
<dbReference type="EMBL" id="SJPT01000005">
    <property type="protein sequence ID" value="TWU21999.1"/>
    <property type="molecule type" value="Genomic_DNA"/>
</dbReference>
<reference evidence="2 3" key="1">
    <citation type="submission" date="2019-02" db="EMBL/GenBank/DDBJ databases">
        <title>Deep-cultivation of Planctomycetes and their phenomic and genomic characterization uncovers novel biology.</title>
        <authorList>
            <person name="Wiegand S."/>
            <person name="Jogler M."/>
            <person name="Boedeker C."/>
            <person name="Pinto D."/>
            <person name="Vollmers J."/>
            <person name="Rivas-Marin E."/>
            <person name="Kohn T."/>
            <person name="Peeters S.H."/>
            <person name="Heuer A."/>
            <person name="Rast P."/>
            <person name="Oberbeckmann S."/>
            <person name="Bunk B."/>
            <person name="Jeske O."/>
            <person name="Meyerdierks A."/>
            <person name="Storesund J.E."/>
            <person name="Kallscheuer N."/>
            <person name="Luecker S."/>
            <person name="Lage O.M."/>
            <person name="Pohl T."/>
            <person name="Merkel B.J."/>
            <person name="Hornburger P."/>
            <person name="Mueller R.-W."/>
            <person name="Bruemmer F."/>
            <person name="Labrenz M."/>
            <person name="Spormann A.M."/>
            <person name="Op Den Camp H."/>
            <person name="Overmann J."/>
            <person name="Amann R."/>
            <person name="Jetten M.S.M."/>
            <person name="Mascher T."/>
            <person name="Medema M.H."/>
            <person name="Devos D.P."/>
            <person name="Kaster A.-K."/>
            <person name="Ovreas L."/>
            <person name="Rohde M."/>
            <person name="Galperin M.Y."/>
            <person name="Jogler C."/>
        </authorList>
    </citation>
    <scope>NUCLEOTIDE SEQUENCE [LARGE SCALE GENOMIC DNA]</scope>
    <source>
        <strain evidence="2 3">Pla52o</strain>
    </source>
</reference>
<evidence type="ECO:0000313" key="3">
    <source>
        <dbReference type="Proteomes" id="UP000316304"/>
    </source>
</evidence>
<feature type="region of interest" description="Disordered" evidence="1">
    <location>
        <begin position="1"/>
        <end position="24"/>
    </location>
</feature>
<feature type="region of interest" description="Disordered" evidence="1">
    <location>
        <begin position="41"/>
        <end position="72"/>
    </location>
</feature>
<evidence type="ECO:0000256" key="1">
    <source>
        <dbReference type="SAM" id="MobiDB-lite"/>
    </source>
</evidence>